<evidence type="ECO:0000313" key="4">
    <source>
        <dbReference type="Proteomes" id="UP001595867"/>
    </source>
</evidence>
<dbReference type="Proteomes" id="UP001595867">
    <property type="component" value="Unassembled WGS sequence"/>
</dbReference>
<evidence type="ECO:0000313" key="3">
    <source>
        <dbReference type="EMBL" id="MFC4068179.1"/>
    </source>
</evidence>
<feature type="domain" description="Peptidase C51" evidence="2">
    <location>
        <begin position="63"/>
        <end position="160"/>
    </location>
</feature>
<evidence type="ECO:0000256" key="1">
    <source>
        <dbReference type="SAM" id="SignalP"/>
    </source>
</evidence>
<keyword evidence="1" id="KW-0732">Signal</keyword>
<protein>
    <submittedName>
        <fullName evidence="3">CHAP domain-containing protein</fullName>
    </submittedName>
</protein>
<proteinExistence type="predicted"/>
<name>A0ABV8IW23_9ACTN</name>
<dbReference type="SUPFAM" id="SSF54001">
    <property type="entry name" value="Cysteine proteinases"/>
    <property type="match status" value="1"/>
</dbReference>
<keyword evidence="4" id="KW-1185">Reference proteome</keyword>
<dbReference type="SUPFAM" id="SSF101898">
    <property type="entry name" value="NHL repeat"/>
    <property type="match status" value="1"/>
</dbReference>
<evidence type="ECO:0000259" key="2">
    <source>
        <dbReference type="Pfam" id="PF05257"/>
    </source>
</evidence>
<dbReference type="InterPro" id="IPR007921">
    <property type="entry name" value="CHAP_dom"/>
</dbReference>
<accession>A0ABV8IW23</accession>
<feature type="signal peptide" evidence="1">
    <location>
        <begin position="1"/>
        <end position="28"/>
    </location>
</feature>
<dbReference type="RefSeq" id="WP_378069048.1">
    <property type="nucleotide sequence ID" value="NZ_JBHSBL010000018.1"/>
</dbReference>
<organism evidence="3 4">
    <name type="scientific">Actinoplanes subglobosus</name>
    <dbReference type="NCBI Taxonomy" id="1547892"/>
    <lineage>
        <taxon>Bacteria</taxon>
        <taxon>Bacillati</taxon>
        <taxon>Actinomycetota</taxon>
        <taxon>Actinomycetes</taxon>
        <taxon>Micromonosporales</taxon>
        <taxon>Micromonosporaceae</taxon>
        <taxon>Actinoplanes</taxon>
    </lineage>
</organism>
<dbReference type="EMBL" id="JBHSBL010000018">
    <property type="protein sequence ID" value="MFC4068179.1"/>
    <property type="molecule type" value="Genomic_DNA"/>
</dbReference>
<reference evidence="4" key="1">
    <citation type="journal article" date="2019" name="Int. J. Syst. Evol. Microbiol.">
        <title>The Global Catalogue of Microorganisms (GCM) 10K type strain sequencing project: providing services to taxonomists for standard genome sequencing and annotation.</title>
        <authorList>
            <consortium name="The Broad Institute Genomics Platform"/>
            <consortium name="The Broad Institute Genome Sequencing Center for Infectious Disease"/>
            <person name="Wu L."/>
            <person name="Ma J."/>
        </authorList>
    </citation>
    <scope>NUCLEOTIDE SEQUENCE [LARGE SCALE GENOMIC DNA]</scope>
    <source>
        <strain evidence="4">TBRC 5832</strain>
    </source>
</reference>
<feature type="chain" id="PRO_5046123933" evidence="1">
    <location>
        <begin position="29"/>
        <end position="455"/>
    </location>
</feature>
<dbReference type="Pfam" id="PF05257">
    <property type="entry name" value="CHAP"/>
    <property type="match status" value="1"/>
</dbReference>
<dbReference type="Gene3D" id="3.90.1720.10">
    <property type="entry name" value="endopeptidase domain like (from Nostoc punctiforme)"/>
    <property type="match status" value="1"/>
</dbReference>
<sequence length="455" mass="46847">MFRVRPLLMGLALLAGAVALPAAPAAAAAGTVLLAGDRWFGGTGVPVCNPKWTRCGGQAPVGSAGQCVELAQRFYQAKGWHKGIFPNVAGAIDIYTNAARSGMTRQAQGSITTVVPGDMLVLSGGGTKLADGRLAGHVAVVDSITANADGSRTLNTINQNAKVVRQTARWHAGTIDSFWATHKVAGIVHDPDNRNTGTGAGGSAGYPDVVNGGGTRLTGPNSYLDVSSIGQVYAWNGTYHGGEPAGNTGITDVAVAPNGRGYWMTDSVGHVYAYPGGNPYFGGSPKGFTGRIVSIAARPDGAGYWLMSEAGQVYSYPAGNTYYGGSPAGYSGRFVAMEATTTGRGYWLLTSAGQVYAYGDAQWRGNATGFQRAITGMSRTPGNGYVLVSVTGQVYAFGDAKHLGNVPGIAGDASDISYALPGMNPGYLIVSRTGAHYAFGSAPFLGNPTGYTGQF</sequence>
<dbReference type="InterPro" id="IPR038765">
    <property type="entry name" value="Papain-like_cys_pep_sf"/>
</dbReference>
<comment type="caution">
    <text evidence="3">The sequence shown here is derived from an EMBL/GenBank/DDBJ whole genome shotgun (WGS) entry which is preliminary data.</text>
</comment>
<gene>
    <name evidence="3" type="ORF">ACFO0C_24890</name>
</gene>